<proteinExistence type="predicted"/>
<dbReference type="Gene3D" id="3.30.920.90">
    <property type="match status" value="1"/>
</dbReference>
<name>A0A7W6RPS6_9HYPH</name>
<dbReference type="InterPro" id="IPR021961">
    <property type="entry name" value="McrB_DNA-bd"/>
</dbReference>
<evidence type="ECO:0000259" key="1">
    <source>
        <dbReference type="Pfam" id="PF12102"/>
    </source>
</evidence>
<evidence type="ECO:0000313" key="2">
    <source>
        <dbReference type="EMBL" id="MBB4276418.1"/>
    </source>
</evidence>
<dbReference type="Pfam" id="PF12102">
    <property type="entry name" value="MrcB_N"/>
    <property type="match status" value="1"/>
</dbReference>
<evidence type="ECO:0000313" key="3">
    <source>
        <dbReference type="Proteomes" id="UP000533641"/>
    </source>
</evidence>
<gene>
    <name evidence="2" type="ORF">GGE12_004215</name>
</gene>
<dbReference type="AlphaFoldDB" id="A0A7W6RPS6"/>
<reference evidence="2 3" key="1">
    <citation type="submission" date="2020-08" db="EMBL/GenBank/DDBJ databases">
        <title>Genomic Encyclopedia of Type Strains, Phase IV (KMG-V): Genome sequencing to study the core and pangenomes of soil and plant-associated prokaryotes.</title>
        <authorList>
            <person name="Whitman W."/>
        </authorList>
    </citation>
    <scope>NUCLEOTIDE SEQUENCE [LARGE SCALE GENOMIC DNA]</scope>
    <source>
        <strain evidence="2 3">SEMIA 402</strain>
    </source>
</reference>
<accession>A0A7W6RPS6</accession>
<comment type="caution">
    <text evidence="2">The sequence shown here is derived from an EMBL/GenBank/DDBJ whole genome shotgun (WGS) entry which is preliminary data.</text>
</comment>
<dbReference type="Proteomes" id="UP000533641">
    <property type="component" value="Unassembled WGS sequence"/>
</dbReference>
<protein>
    <submittedName>
        <fullName evidence="2">NAD(P)H-hydrate repair Nnr-like enzyme with NAD(P)H-hydrate epimerase domain</fullName>
    </submittedName>
</protein>
<organism evidence="2 3">
    <name type="scientific">Rhizobium mongolense</name>
    <dbReference type="NCBI Taxonomy" id="57676"/>
    <lineage>
        <taxon>Bacteria</taxon>
        <taxon>Pseudomonadati</taxon>
        <taxon>Pseudomonadota</taxon>
        <taxon>Alphaproteobacteria</taxon>
        <taxon>Hyphomicrobiales</taxon>
        <taxon>Rhizobiaceae</taxon>
        <taxon>Rhizobium/Agrobacterium group</taxon>
        <taxon>Rhizobium</taxon>
    </lineage>
</organism>
<feature type="domain" description="Type IV methyl-directed restriction enzyme EcoKMcrB subunit DNA-binding" evidence="1">
    <location>
        <begin position="8"/>
        <end position="80"/>
    </location>
</feature>
<dbReference type="EMBL" id="JACIGM010000009">
    <property type="protein sequence ID" value="MBB4276418.1"/>
    <property type="molecule type" value="Genomic_DNA"/>
</dbReference>
<sequence length="80" mass="8424">MRNELLRIAAEFTTETAKDITDNALAAFVRHGAPSAVKAVVDGLFGSGFKVVGSPGHGNWARIPWVAVFNPAITTTATRG</sequence>